<evidence type="ECO:0000259" key="4">
    <source>
        <dbReference type="PROSITE" id="PS50977"/>
    </source>
</evidence>
<dbReference type="InterPro" id="IPR036271">
    <property type="entry name" value="Tet_transcr_reg_TetR-rel_C_sf"/>
</dbReference>
<reference evidence="5 6" key="1">
    <citation type="submission" date="2016-10" db="EMBL/GenBank/DDBJ databases">
        <authorList>
            <person name="de Groot N.N."/>
        </authorList>
    </citation>
    <scope>NUCLEOTIDE SEQUENCE [LARGE SCALE GENOMIC DNA]</scope>
    <source>
        <strain evidence="5 6">GAS522</strain>
    </source>
</reference>
<proteinExistence type="predicted"/>
<evidence type="ECO:0000256" key="1">
    <source>
        <dbReference type="ARBA" id="ARBA00023125"/>
    </source>
</evidence>
<dbReference type="OrthoDB" id="9787680at2"/>
<dbReference type="Pfam" id="PF17932">
    <property type="entry name" value="TetR_C_24"/>
    <property type="match status" value="1"/>
</dbReference>
<dbReference type="PANTHER" id="PTHR30055">
    <property type="entry name" value="HTH-TYPE TRANSCRIPTIONAL REGULATOR RUTR"/>
    <property type="match status" value="1"/>
</dbReference>
<sequence>MKRRTASAPTSTSPAATIVPPNSGARRQILDAAAYLLRHRGYEAATTRAIAAAVGIKGGSIYHHFPSKDAIVGEVVNEGVRVVYDAVEKALNALPTRATPRRRLEAAIKAHLLSSLEHNNYTSASIRAFAFLPDSVRQGCRIERRRYEALWAKLVNELYQAGLIDPDISQDSVRLLLLGALNWAGEWYRPDRMGIDDISRDFAASILRAK</sequence>
<dbReference type="InterPro" id="IPR001647">
    <property type="entry name" value="HTH_TetR"/>
</dbReference>
<dbReference type="InterPro" id="IPR009057">
    <property type="entry name" value="Homeodomain-like_sf"/>
</dbReference>
<dbReference type="GO" id="GO:0003700">
    <property type="term" value="F:DNA-binding transcription factor activity"/>
    <property type="evidence" value="ECO:0007669"/>
    <property type="project" value="TreeGrafter"/>
</dbReference>
<feature type="region of interest" description="Disordered" evidence="3">
    <location>
        <begin position="1"/>
        <end position="22"/>
    </location>
</feature>
<organism evidence="5 6">
    <name type="scientific">Bradyrhizobium lablabi</name>
    <dbReference type="NCBI Taxonomy" id="722472"/>
    <lineage>
        <taxon>Bacteria</taxon>
        <taxon>Pseudomonadati</taxon>
        <taxon>Pseudomonadota</taxon>
        <taxon>Alphaproteobacteria</taxon>
        <taxon>Hyphomicrobiales</taxon>
        <taxon>Nitrobacteraceae</taxon>
        <taxon>Bradyrhizobium</taxon>
    </lineage>
</organism>
<protein>
    <submittedName>
        <fullName evidence="5">Transcriptional regulator, TetR family</fullName>
    </submittedName>
</protein>
<evidence type="ECO:0000313" key="6">
    <source>
        <dbReference type="Proteomes" id="UP000183208"/>
    </source>
</evidence>
<dbReference type="InterPro" id="IPR041490">
    <property type="entry name" value="KstR2_TetR_C"/>
</dbReference>
<dbReference type="PRINTS" id="PR00455">
    <property type="entry name" value="HTHTETR"/>
</dbReference>
<dbReference type="SUPFAM" id="SSF46689">
    <property type="entry name" value="Homeodomain-like"/>
    <property type="match status" value="1"/>
</dbReference>
<evidence type="ECO:0000256" key="3">
    <source>
        <dbReference type="SAM" id="MobiDB-lite"/>
    </source>
</evidence>
<dbReference type="InterPro" id="IPR050109">
    <property type="entry name" value="HTH-type_TetR-like_transc_reg"/>
</dbReference>
<dbReference type="SUPFAM" id="SSF48498">
    <property type="entry name" value="Tetracyclin repressor-like, C-terminal domain"/>
    <property type="match status" value="1"/>
</dbReference>
<name>A0A1M7FNC5_9BRAD</name>
<dbReference type="PANTHER" id="PTHR30055:SF226">
    <property type="entry name" value="HTH-TYPE TRANSCRIPTIONAL REGULATOR PKSA"/>
    <property type="match status" value="1"/>
</dbReference>
<evidence type="ECO:0000256" key="2">
    <source>
        <dbReference type="PROSITE-ProRule" id="PRU00335"/>
    </source>
</evidence>
<dbReference type="EMBL" id="FNTI01000001">
    <property type="protein sequence ID" value="SEE09830.1"/>
    <property type="molecule type" value="Genomic_DNA"/>
</dbReference>
<dbReference type="GO" id="GO:0000976">
    <property type="term" value="F:transcription cis-regulatory region binding"/>
    <property type="evidence" value="ECO:0007669"/>
    <property type="project" value="TreeGrafter"/>
</dbReference>
<dbReference type="AlphaFoldDB" id="A0A1M7FNC5"/>
<dbReference type="Pfam" id="PF00440">
    <property type="entry name" value="TetR_N"/>
    <property type="match status" value="1"/>
</dbReference>
<feature type="compositionally biased region" description="Low complexity" evidence="3">
    <location>
        <begin position="1"/>
        <end position="17"/>
    </location>
</feature>
<dbReference type="Gene3D" id="1.10.357.10">
    <property type="entry name" value="Tetracycline Repressor, domain 2"/>
    <property type="match status" value="1"/>
</dbReference>
<evidence type="ECO:0000313" key="5">
    <source>
        <dbReference type="EMBL" id="SEE09830.1"/>
    </source>
</evidence>
<keyword evidence="1 2" id="KW-0238">DNA-binding</keyword>
<dbReference type="Proteomes" id="UP000183208">
    <property type="component" value="Unassembled WGS sequence"/>
</dbReference>
<accession>A0A1M7FNC5</accession>
<dbReference type="PROSITE" id="PS50977">
    <property type="entry name" value="HTH_TETR_2"/>
    <property type="match status" value="1"/>
</dbReference>
<dbReference type="RefSeq" id="WP_079586786.1">
    <property type="nucleotide sequence ID" value="NZ_FNTI01000001.1"/>
</dbReference>
<dbReference type="Gene3D" id="1.10.10.60">
    <property type="entry name" value="Homeodomain-like"/>
    <property type="match status" value="1"/>
</dbReference>
<gene>
    <name evidence="5" type="ORF">SAMN05444171_6249</name>
</gene>
<feature type="DNA-binding region" description="H-T-H motif" evidence="2">
    <location>
        <begin position="46"/>
        <end position="65"/>
    </location>
</feature>
<feature type="domain" description="HTH tetR-type" evidence="4">
    <location>
        <begin position="23"/>
        <end position="83"/>
    </location>
</feature>